<gene>
    <name evidence="1" type="ORF">APUU_10367S</name>
</gene>
<dbReference type="RefSeq" id="XP_041549733.1">
    <property type="nucleotide sequence ID" value="XM_041700007.1"/>
</dbReference>
<dbReference type="Proteomes" id="UP000654913">
    <property type="component" value="Chromosome 1"/>
</dbReference>
<accession>A0A7R7XA55</accession>
<evidence type="ECO:0000313" key="2">
    <source>
        <dbReference type="Proteomes" id="UP000654913"/>
    </source>
</evidence>
<dbReference type="OrthoDB" id="3766406at2759"/>
<dbReference type="AlphaFoldDB" id="A0A7R7XA55"/>
<evidence type="ECO:0000313" key="1">
    <source>
        <dbReference type="EMBL" id="BCS17539.1"/>
    </source>
</evidence>
<dbReference type="EMBL" id="AP024443">
    <property type="protein sequence ID" value="BCS17539.1"/>
    <property type="molecule type" value="Genomic_DNA"/>
</dbReference>
<reference evidence="1" key="1">
    <citation type="submission" date="2021-01" db="EMBL/GenBank/DDBJ databases">
        <authorList>
            <consortium name="Aspergillus puulaauensis MK2 genome sequencing consortium"/>
            <person name="Kazuki M."/>
            <person name="Futagami T."/>
        </authorList>
    </citation>
    <scope>NUCLEOTIDE SEQUENCE</scope>
    <source>
        <strain evidence="1">MK2</strain>
    </source>
</reference>
<name>A0A7R7XA55_9EURO</name>
<sequence length="362" mass="41463">MELLRPSDLVCLSLCSHYIFNSIDTHWLRGNKDLNVAALTQVAGDLPDDYCCHYCAKLHATKYVFPPGWLVTGGDWCRGSLANAFREDTFEPLGHLFEAHWAPTRYNFRHNHLLIAMKNYYAGIRTQVTSRSLCYTEVLNWKHDRLVTTLLSVDAYPCILGEGRRTLILQIQQWVVYRGNRESTGALGLTGDVCRLAICAHKYLSSNDVRQYMLSALHRGGWRRDHMPSALRCCPICWIDFTIELRQFETNSKAIVVTKWVDLGAGLELNDPRWYLITNQQIKTTLAGQIIYSPGRARRILDAADPRMGEPAQLSALTAYNQSFLEGDRYVNYLYRGTNGYHSWCGEYYARNPEDLIIRVVP</sequence>
<organism evidence="1 2">
    <name type="scientific">Aspergillus puulaauensis</name>
    <dbReference type="NCBI Taxonomy" id="1220207"/>
    <lineage>
        <taxon>Eukaryota</taxon>
        <taxon>Fungi</taxon>
        <taxon>Dikarya</taxon>
        <taxon>Ascomycota</taxon>
        <taxon>Pezizomycotina</taxon>
        <taxon>Eurotiomycetes</taxon>
        <taxon>Eurotiomycetidae</taxon>
        <taxon>Eurotiales</taxon>
        <taxon>Aspergillaceae</taxon>
        <taxon>Aspergillus</taxon>
    </lineage>
</organism>
<dbReference type="GeneID" id="64967544"/>
<reference evidence="1" key="2">
    <citation type="submission" date="2021-02" db="EMBL/GenBank/DDBJ databases">
        <title>Aspergillus puulaauensis MK2 genome sequence.</title>
        <authorList>
            <person name="Futagami T."/>
            <person name="Mori K."/>
            <person name="Kadooka C."/>
            <person name="Tanaka T."/>
        </authorList>
    </citation>
    <scope>NUCLEOTIDE SEQUENCE</scope>
    <source>
        <strain evidence="1">MK2</strain>
    </source>
</reference>
<proteinExistence type="predicted"/>
<dbReference type="KEGG" id="apuu:APUU_10367S"/>
<keyword evidence="2" id="KW-1185">Reference proteome</keyword>
<protein>
    <submittedName>
        <fullName evidence="1">Uncharacterized protein</fullName>
    </submittedName>
</protein>